<dbReference type="Pfam" id="PF14065">
    <property type="entry name" value="Pvc16_N"/>
    <property type="match status" value="1"/>
</dbReference>
<proteinExistence type="predicted"/>
<gene>
    <name evidence="2" type="ORF">DSM107010_35120</name>
</gene>
<dbReference type="RefSeq" id="WP_106169513.1">
    <property type="nucleotide sequence ID" value="NZ_JAVKZF010000004.1"/>
</dbReference>
<evidence type="ECO:0000313" key="3">
    <source>
        <dbReference type="Proteomes" id="UP000282574"/>
    </source>
</evidence>
<name>A0AB37UIN6_9CYAN</name>
<keyword evidence="3" id="KW-1185">Reference proteome</keyword>
<dbReference type="InterPro" id="IPR025351">
    <property type="entry name" value="Pvc16_N"/>
</dbReference>
<evidence type="ECO:0000313" key="2">
    <source>
        <dbReference type="EMBL" id="RUT11243.1"/>
    </source>
</evidence>
<evidence type="ECO:0000259" key="1">
    <source>
        <dbReference type="Pfam" id="PF14065"/>
    </source>
</evidence>
<organism evidence="2 3">
    <name type="scientific">Chroococcidiopsis cubana SAG 39.79</name>
    <dbReference type="NCBI Taxonomy" id="388085"/>
    <lineage>
        <taxon>Bacteria</taxon>
        <taxon>Bacillati</taxon>
        <taxon>Cyanobacteriota</taxon>
        <taxon>Cyanophyceae</taxon>
        <taxon>Chroococcidiopsidales</taxon>
        <taxon>Chroococcidiopsidaceae</taxon>
        <taxon>Chroococcidiopsis</taxon>
    </lineage>
</organism>
<dbReference type="AlphaFoldDB" id="A0AB37UIN6"/>
<accession>A0AB37UIN6</accession>
<reference evidence="2 3" key="1">
    <citation type="journal article" date="2019" name="Genome Biol. Evol.">
        <title>Day and night: Metabolic profiles and evolutionary relationships of six axenic non-marine cyanobacteria.</title>
        <authorList>
            <person name="Will S.E."/>
            <person name="Henke P."/>
            <person name="Boedeker C."/>
            <person name="Huang S."/>
            <person name="Brinkmann H."/>
            <person name="Rohde M."/>
            <person name="Jarek M."/>
            <person name="Friedl T."/>
            <person name="Seufert S."/>
            <person name="Schumacher M."/>
            <person name="Overmann J."/>
            <person name="Neumann-Schaal M."/>
            <person name="Petersen J."/>
        </authorList>
    </citation>
    <scope>NUCLEOTIDE SEQUENCE [LARGE SCALE GENOMIC DNA]</scope>
    <source>
        <strain evidence="2 3">SAG 39.79</strain>
    </source>
</reference>
<feature type="domain" description="Pvc16 N-terminal" evidence="1">
    <location>
        <begin position="9"/>
        <end position="202"/>
    </location>
</feature>
<sequence>MSSQLILIAVTAVLKDLLENGLVESAAIMSSLGDLKVTTQPPDRISVGTDDQTQLNLFLYQMTQNRNADWIAQKRRNRNQSVENPGSEKPPLGLNLHYLLTAYGSKDFQTEWILGHAMQVLRDMQITRDTIDRSLKHIADNTDGFLAQALAKTSITDLCEQIGEIKIYPKFFNTEEMSKLWSFLHASYRPSIAYEVSTVLID</sequence>
<comment type="caution">
    <text evidence="2">The sequence shown here is derived from an EMBL/GenBank/DDBJ whole genome shotgun (WGS) entry which is preliminary data.</text>
</comment>
<dbReference type="Proteomes" id="UP000282574">
    <property type="component" value="Unassembled WGS sequence"/>
</dbReference>
<dbReference type="EMBL" id="RSCK01000029">
    <property type="protein sequence ID" value="RUT11243.1"/>
    <property type="molecule type" value="Genomic_DNA"/>
</dbReference>
<protein>
    <recommendedName>
        <fullName evidence="1">Pvc16 N-terminal domain-containing protein</fullName>
    </recommendedName>
</protein>